<feature type="active site" evidence="11">
    <location>
        <position position="250"/>
    </location>
</feature>
<keyword evidence="4 11" id="KW-0812">Transmembrane</keyword>
<keyword evidence="5" id="KW-0677">Repeat</keyword>
<dbReference type="STRING" id="507626.LOKO_02833"/>
<accession>A0A125R0F7</accession>
<dbReference type="Gene3D" id="3.30.870.10">
    <property type="entry name" value="Endonuclease Chain A"/>
    <property type="match status" value="2"/>
</dbReference>
<feature type="domain" description="PLD phosphodiesterase" evidence="13">
    <location>
        <begin position="245"/>
        <end position="272"/>
    </location>
</feature>
<reference evidence="14 15" key="2">
    <citation type="submission" date="2016-02" db="EMBL/GenBank/DDBJ databases">
        <authorList>
            <person name="Wen L."/>
            <person name="He K."/>
            <person name="Yang H."/>
        </authorList>
    </citation>
    <scope>NUCLEOTIDE SEQUENCE [LARGE SCALE GENOMIC DNA]</scope>
    <source>
        <strain evidence="14 15">AGD 8-3</strain>
    </source>
</reference>
<dbReference type="Proteomes" id="UP000063387">
    <property type="component" value="Chromosome"/>
</dbReference>
<feature type="domain" description="PLD phosphodiesterase" evidence="13">
    <location>
        <begin position="420"/>
        <end position="447"/>
    </location>
</feature>
<feature type="active site" evidence="11">
    <location>
        <position position="432"/>
    </location>
</feature>
<feature type="active site" evidence="11">
    <location>
        <position position="257"/>
    </location>
</feature>
<dbReference type="HAMAP" id="MF_00190">
    <property type="entry name" value="Cardiolipin_synth_ClsA"/>
    <property type="match status" value="1"/>
</dbReference>
<evidence type="ECO:0000256" key="7">
    <source>
        <dbReference type="ARBA" id="ARBA00023098"/>
    </source>
</evidence>
<evidence type="ECO:0000256" key="5">
    <source>
        <dbReference type="ARBA" id="ARBA00022737"/>
    </source>
</evidence>
<evidence type="ECO:0000313" key="15">
    <source>
        <dbReference type="Proteomes" id="UP000063387"/>
    </source>
</evidence>
<dbReference type="SMART" id="SM00155">
    <property type="entry name" value="PLDc"/>
    <property type="match status" value="2"/>
</dbReference>
<dbReference type="NCBIfam" id="TIGR04265">
    <property type="entry name" value="bac_cardiolipin"/>
    <property type="match status" value="1"/>
</dbReference>
<dbReference type="EC" id="2.7.8.-" evidence="11"/>
<feature type="active site" evidence="11">
    <location>
        <position position="252"/>
    </location>
</feature>
<organism evidence="14 15">
    <name type="scientific">Halomonas chromatireducens</name>
    <dbReference type="NCBI Taxonomy" id="507626"/>
    <lineage>
        <taxon>Bacteria</taxon>
        <taxon>Pseudomonadati</taxon>
        <taxon>Pseudomonadota</taxon>
        <taxon>Gammaproteobacteria</taxon>
        <taxon>Oceanospirillales</taxon>
        <taxon>Halomonadaceae</taxon>
        <taxon>Halomonas</taxon>
    </lineage>
</organism>
<feature type="transmembrane region" description="Helical" evidence="11">
    <location>
        <begin position="39"/>
        <end position="61"/>
    </location>
</feature>
<evidence type="ECO:0000256" key="8">
    <source>
        <dbReference type="ARBA" id="ARBA00023136"/>
    </source>
</evidence>
<dbReference type="GO" id="GO:0032049">
    <property type="term" value="P:cardiolipin biosynthetic process"/>
    <property type="evidence" value="ECO:0007669"/>
    <property type="project" value="UniProtKB-UniRule"/>
</dbReference>
<evidence type="ECO:0000256" key="4">
    <source>
        <dbReference type="ARBA" id="ARBA00022692"/>
    </source>
</evidence>
<feature type="active site" evidence="11">
    <location>
        <position position="427"/>
    </location>
</feature>
<dbReference type="SUPFAM" id="SSF56024">
    <property type="entry name" value="Phospholipase D/nuclease"/>
    <property type="match status" value="2"/>
</dbReference>
<keyword evidence="8 11" id="KW-0472">Membrane</keyword>
<dbReference type="Pfam" id="PF13091">
    <property type="entry name" value="PLDc_2"/>
    <property type="match status" value="2"/>
</dbReference>
<dbReference type="PROSITE" id="PS50035">
    <property type="entry name" value="PLD"/>
    <property type="match status" value="2"/>
</dbReference>
<keyword evidence="9 11" id="KW-0594">Phospholipid biosynthesis</keyword>
<evidence type="ECO:0000256" key="10">
    <source>
        <dbReference type="ARBA" id="ARBA00023264"/>
    </source>
</evidence>
<evidence type="ECO:0000256" key="1">
    <source>
        <dbReference type="ARBA" id="ARBA00022475"/>
    </source>
</evidence>
<dbReference type="PATRIC" id="fig|507626.3.peg.2830"/>
<evidence type="ECO:0000256" key="2">
    <source>
        <dbReference type="ARBA" id="ARBA00022516"/>
    </source>
</evidence>
<keyword evidence="10 11" id="KW-1208">Phospholipid metabolism</keyword>
<proteinExistence type="inferred from homology"/>
<dbReference type="AlphaFoldDB" id="A0A125R0F7"/>
<evidence type="ECO:0000313" key="14">
    <source>
        <dbReference type="EMBL" id="AMD01884.1"/>
    </source>
</evidence>
<evidence type="ECO:0000256" key="6">
    <source>
        <dbReference type="ARBA" id="ARBA00022989"/>
    </source>
</evidence>
<dbReference type="InterPro" id="IPR030840">
    <property type="entry name" value="CL_synthase_A"/>
</dbReference>
<evidence type="ECO:0000256" key="12">
    <source>
        <dbReference type="SAM" id="MobiDB-lite"/>
    </source>
</evidence>
<dbReference type="CDD" id="cd09161">
    <property type="entry name" value="PLDc_PaCLS_like_2"/>
    <property type="match status" value="1"/>
</dbReference>
<dbReference type="PANTHER" id="PTHR21248">
    <property type="entry name" value="CARDIOLIPIN SYNTHASE"/>
    <property type="match status" value="1"/>
</dbReference>
<comment type="subcellular location">
    <subcellularLocation>
        <location evidence="11">Cell membrane</location>
        <topology evidence="11">Multi-pass membrane protein</topology>
    </subcellularLocation>
</comment>
<comment type="catalytic activity">
    <reaction evidence="11">
        <text>2 a 1,2-diacyl-sn-glycero-3-phospho-(1'-sn-glycerol) = a cardiolipin + glycerol</text>
        <dbReference type="Rhea" id="RHEA:31451"/>
        <dbReference type="ChEBI" id="CHEBI:17754"/>
        <dbReference type="ChEBI" id="CHEBI:62237"/>
        <dbReference type="ChEBI" id="CHEBI:64716"/>
    </reaction>
</comment>
<dbReference type="InterPro" id="IPR001736">
    <property type="entry name" value="PLipase_D/transphosphatidylase"/>
</dbReference>
<dbReference type="CDD" id="cd09155">
    <property type="entry name" value="PLDc_PaCLS_like_1"/>
    <property type="match status" value="1"/>
</dbReference>
<gene>
    <name evidence="14" type="primary">clsA_3</name>
    <name evidence="11" type="synonym">clsA</name>
    <name evidence="14" type="ORF">LOKO_02833</name>
</gene>
<evidence type="ECO:0000256" key="9">
    <source>
        <dbReference type="ARBA" id="ARBA00023209"/>
    </source>
</evidence>
<dbReference type="PANTHER" id="PTHR21248:SF22">
    <property type="entry name" value="PHOSPHOLIPASE D"/>
    <property type="match status" value="1"/>
</dbReference>
<keyword evidence="3 11" id="KW-0808">Transferase</keyword>
<comment type="function">
    <text evidence="11">Catalyzes the reversible phosphatidyl group transfer from one phosphatidylglycerol molecule to another to form cardiolipin (CL) (diphosphatidylglycerol) and glycerol.</text>
</comment>
<keyword evidence="15" id="KW-1185">Reference proteome</keyword>
<keyword evidence="2 11" id="KW-0444">Lipid biosynthesis</keyword>
<evidence type="ECO:0000256" key="11">
    <source>
        <dbReference type="HAMAP-Rule" id="MF_00190"/>
    </source>
</evidence>
<keyword evidence="7 11" id="KW-0443">Lipid metabolism</keyword>
<dbReference type="GO" id="GO:0008808">
    <property type="term" value="F:cardiolipin synthase activity"/>
    <property type="evidence" value="ECO:0007669"/>
    <property type="project" value="UniProtKB-UniRule"/>
</dbReference>
<dbReference type="InterPro" id="IPR022924">
    <property type="entry name" value="Cardiolipin_synthase"/>
</dbReference>
<feature type="transmembrane region" description="Helical" evidence="11">
    <location>
        <begin position="67"/>
        <end position="88"/>
    </location>
</feature>
<name>A0A125R0F7_9GAMM</name>
<comment type="similarity">
    <text evidence="11">Belongs to the phospholipase D family. Cardiolipin synthase subfamily. ClsA sub-subfamily.</text>
</comment>
<dbReference type="KEGG" id="hco:LOKO_02833"/>
<feature type="region of interest" description="Disordered" evidence="12">
    <location>
        <begin position="1"/>
        <end position="32"/>
    </location>
</feature>
<dbReference type="InterPro" id="IPR025202">
    <property type="entry name" value="PLD-like_dom"/>
</dbReference>
<feature type="active site" evidence="11">
    <location>
        <position position="425"/>
    </location>
</feature>
<evidence type="ECO:0000256" key="3">
    <source>
        <dbReference type="ARBA" id="ARBA00022679"/>
    </source>
</evidence>
<dbReference type="EMBL" id="CP014226">
    <property type="protein sequence ID" value="AMD01884.1"/>
    <property type="molecule type" value="Genomic_DNA"/>
</dbReference>
<keyword evidence="1 11" id="KW-1003">Cell membrane</keyword>
<reference evidence="14 15" key="1">
    <citation type="journal article" date="2016" name="Genome Announc.">
        <title>Draft Genome Sequence of 'Halomonas chromatireducens' Strain AGD 8-3, a Haloalkaliphilic Chromate- and Selenite-Reducing Gammaproteobacterium.</title>
        <authorList>
            <person name="Sharko F.S."/>
            <person name="Shapovalova A.A."/>
            <person name="Tsygankova S.V."/>
            <person name="Komova A.V."/>
            <person name="Boulygina E.S."/>
            <person name="Teslyuk A.B."/>
            <person name="Gotovtsev P.M."/>
            <person name="Namsaraev Z.B."/>
            <person name="Khijniak T.V."/>
            <person name="Nedoluzhko A.V."/>
            <person name="Vasilov R.G."/>
        </authorList>
    </citation>
    <scope>NUCLEOTIDE SEQUENCE [LARGE SCALE GENOMIC DNA]</scope>
    <source>
        <strain evidence="14 15">AGD 8-3</strain>
    </source>
</reference>
<dbReference type="OrthoDB" id="9762009at2"/>
<sequence>MQGSRNAAPQSRVGHEEAQSSEGAPGSGPGKRRKRWSKLVLFMVLAHLVGLASSVEALMSSRTSEGAIAWIVSLNTVPYVAVPTYWVFGRNKFEGYAMSRRDEDSGITRALSGKLNELRSHRVESTRSSHYLDGVERLAKLPLMGGNETTLLIDGEETFESLFAGIEAAERYLLVQFYIVRDDDIGTEFQQRLIQKAREGVAVYFLYDEIGSYALSSDYVKELEAAGVNVHRFHSTRGPGNRFQLNFRNHRKVMVADGATAWLGGFNIGDEYLHGEEGIGPWRDTHLKIAGPAALALQLVFLEDWHWATEELPELPWEPVVRSEQDAPVLILPSGPADRFETASLMVQQAIHSARERIWFSSPYFVPDEGVQSMLKLAAINGVDVRILIPEQPDNLLLYYAAYAFLGPLLDAGVEIHRYEAGFLHGKAFLVDDVSAAVGTVNLDNRSFRLNFEITAMVMDPTFAADVEAMFEADFARSRRMELEEIENQPLWHRVAARGAYLFAPVL</sequence>
<evidence type="ECO:0000259" key="13">
    <source>
        <dbReference type="PROSITE" id="PS50035"/>
    </source>
</evidence>
<protein>
    <recommendedName>
        <fullName evidence="11">Cardiolipin synthase A</fullName>
        <shortName evidence="11">CL synthase</shortName>
        <ecNumber evidence="11">2.7.8.-</ecNumber>
    </recommendedName>
</protein>
<dbReference type="FunFam" id="3.30.870.10:FF:000014">
    <property type="entry name" value="Cardiolipin synthase"/>
    <property type="match status" value="1"/>
</dbReference>
<keyword evidence="6 11" id="KW-1133">Transmembrane helix</keyword>
<dbReference type="GO" id="GO:0005886">
    <property type="term" value="C:plasma membrane"/>
    <property type="evidence" value="ECO:0007669"/>
    <property type="project" value="UniProtKB-SubCell"/>
</dbReference>